<dbReference type="InterPro" id="IPR036890">
    <property type="entry name" value="HATPase_C_sf"/>
</dbReference>
<accession>M3A7L7</accession>
<keyword evidence="5" id="KW-0808">Transferase</keyword>
<dbReference type="STRING" id="1244869.H261_18290"/>
<keyword evidence="9" id="KW-0902">Two-component regulatory system</keyword>
<evidence type="ECO:0000256" key="1">
    <source>
        <dbReference type="ARBA" id="ARBA00000085"/>
    </source>
</evidence>
<dbReference type="Gene3D" id="3.30.565.10">
    <property type="entry name" value="Histidine kinase-like ATPase, C-terminal domain"/>
    <property type="match status" value="1"/>
</dbReference>
<evidence type="ECO:0000259" key="12">
    <source>
        <dbReference type="PROSITE" id="PS50109"/>
    </source>
</evidence>
<evidence type="ECO:0000256" key="4">
    <source>
        <dbReference type="ARBA" id="ARBA00022553"/>
    </source>
</evidence>
<dbReference type="eggNOG" id="COG2205">
    <property type="taxonomic scope" value="Bacteria"/>
</dbReference>
<reference evidence="14 15" key="1">
    <citation type="journal article" date="2014" name="Genome Announc.">
        <title>Draft Genome Sequence of Magnetospirillum sp. Strain SO-1, a Freshwater Magnetotactic Bacterium Isolated from the Ol'khovka River, Russia.</title>
        <authorList>
            <person name="Grouzdev D.S."/>
            <person name="Dziuba M.V."/>
            <person name="Sukhacheva M.S."/>
            <person name="Mardanov A.V."/>
            <person name="Beletskiy A.V."/>
            <person name="Kuznetsov B.B."/>
            <person name="Skryabin K.G."/>
        </authorList>
    </citation>
    <scope>NUCLEOTIDE SEQUENCE [LARGE SCALE GENOMIC DNA]</scope>
    <source>
        <strain evidence="14 15">SO-1</strain>
    </source>
</reference>
<dbReference type="PROSITE" id="PS50109">
    <property type="entry name" value="HIS_KIN"/>
    <property type="match status" value="1"/>
</dbReference>
<dbReference type="InterPro" id="IPR004358">
    <property type="entry name" value="Sig_transdc_His_kin-like_C"/>
</dbReference>
<dbReference type="PROSITE" id="PS50885">
    <property type="entry name" value="HAMP"/>
    <property type="match status" value="1"/>
</dbReference>
<evidence type="ECO:0000313" key="14">
    <source>
        <dbReference type="EMBL" id="EME68479.1"/>
    </source>
</evidence>
<dbReference type="GO" id="GO:0005886">
    <property type="term" value="C:plasma membrane"/>
    <property type="evidence" value="ECO:0007669"/>
    <property type="project" value="TreeGrafter"/>
</dbReference>
<dbReference type="SMART" id="SM00388">
    <property type="entry name" value="HisKA"/>
    <property type="match status" value="1"/>
</dbReference>
<evidence type="ECO:0000256" key="11">
    <source>
        <dbReference type="SAM" id="Phobius"/>
    </source>
</evidence>
<evidence type="ECO:0000259" key="13">
    <source>
        <dbReference type="PROSITE" id="PS50885"/>
    </source>
</evidence>
<evidence type="ECO:0000313" key="15">
    <source>
        <dbReference type="Proteomes" id="UP000011744"/>
    </source>
</evidence>
<dbReference type="SUPFAM" id="SSF47384">
    <property type="entry name" value="Homodimeric domain of signal transducing histidine kinase"/>
    <property type="match status" value="1"/>
</dbReference>
<dbReference type="InterPro" id="IPR003594">
    <property type="entry name" value="HATPase_dom"/>
</dbReference>
<keyword evidence="4" id="KW-0597">Phosphoprotein</keyword>
<keyword evidence="15" id="KW-1185">Reference proteome</keyword>
<dbReference type="SUPFAM" id="SSF55874">
    <property type="entry name" value="ATPase domain of HSP90 chaperone/DNA topoisomerase II/histidine kinase"/>
    <property type="match status" value="1"/>
</dbReference>
<comment type="subcellular location">
    <subcellularLocation>
        <location evidence="2">Membrane</location>
        <topology evidence="2">Multi-pass membrane protein</topology>
    </subcellularLocation>
</comment>
<dbReference type="EMBL" id="AONQ01000064">
    <property type="protein sequence ID" value="EME68479.1"/>
    <property type="molecule type" value="Genomic_DNA"/>
</dbReference>
<feature type="domain" description="HAMP" evidence="13">
    <location>
        <begin position="190"/>
        <end position="243"/>
    </location>
</feature>
<evidence type="ECO:0000256" key="3">
    <source>
        <dbReference type="ARBA" id="ARBA00012438"/>
    </source>
</evidence>
<keyword evidence="6 11" id="KW-0812">Transmembrane</keyword>
<dbReference type="CDD" id="cd00082">
    <property type="entry name" value="HisKA"/>
    <property type="match status" value="1"/>
</dbReference>
<keyword evidence="7" id="KW-0418">Kinase</keyword>
<name>M3A7L7_9PROT</name>
<dbReference type="InterPro" id="IPR036097">
    <property type="entry name" value="HisK_dim/P_sf"/>
</dbReference>
<dbReference type="Gene3D" id="1.10.287.130">
    <property type="match status" value="1"/>
</dbReference>
<comment type="caution">
    <text evidence="14">The sequence shown here is derived from an EMBL/GenBank/DDBJ whole genome shotgun (WGS) entry which is preliminary data.</text>
</comment>
<dbReference type="InterPro" id="IPR005467">
    <property type="entry name" value="His_kinase_dom"/>
</dbReference>
<dbReference type="RefSeq" id="WP_008620407.1">
    <property type="nucleotide sequence ID" value="NZ_AONQ01000064.1"/>
</dbReference>
<protein>
    <recommendedName>
        <fullName evidence="3">histidine kinase</fullName>
        <ecNumber evidence="3">2.7.13.3</ecNumber>
    </recommendedName>
</protein>
<evidence type="ECO:0000256" key="8">
    <source>
        <dbReference type="ARBA" id="ARBA00022989"/>
    </source>
</evidence>
<dbReference type="OrthoDB" id="8673316at2"/>
<dbReference type="SMART" id="SM00304">
    <property type="entry name" value="HAMP"/>
    <property type="match status" value="1"/>
</dbReference>
<evidence type="ECO:0000256" key="7">
    <source>
        <dbReference type="ARBA" id="ARBA00022777"/>
    </source>
</evidence>
<dbReference type="InterPro" id="IPR003660">
    <property type="entry name" value="HAMP_dom"/>
</dbReference>
<gene>
    <name evidence="14" type="ORF">H261_18290</name>
</gene>
<dbReference type="GO" id="GO:0000155">
    <property type="term" value="F:phosphorelay sensor kinase activity"/>
    <property type="evidence" value="ECO:0007669"/>
    <property type="project" value="InterPro"/>
</dbReference>
<evidence type="ECO:0000256" key="9">
    <source>
        <dbReference type="ARBA" id="ARBA00023012"/>
    </source>
</evidence>
<dbReference type="AlphaFoldDB" id="M3A7L7"/>
<sequence>MTGQPPAILWRIVVRLSLTTLVAIVLAYSWLWWKYRSVTEIMRDTYLIEQAVSIRNQVDIRENGDIVLNMPVTQLAAYAASDGNLRFAVRDWRSGRVLVHGGEEVGPVPLIGDGPRLYRRNPDGPGPVLMFGAALLMGMPGSEMVVQVEENGSDFDAMTRSLVERFAREGGWLGAPFLLAMLLVSLVTIRNSLLPLRRLSEQAAAIGPASTDIRLPETDVPREILPLVHAVNSALDRIEAGFRIQRDFTADAAHELRTPLAVLRAHIETLSDPAIRDALVRDAESMTRLIGQLLAVARAEALTVATDDQADLNAIAVDVGTFLAPMALKQRRMIEVVEAPGPCLVAANAEAVFGAARNLVENALIHTPFDTMVTVRVESPATLRVEDRGPGIPSDLRERIFQRFWRAERRKSGSGLGLAIVQGIMEAHGGQVEVDDRPGGGAVFSLIFPGQGAQRR</sequence>
<feature type="transmembrane region" description="Helical" evidence="11">
    <location>
        <begin position="12"/>
        <end position="33"/>
    </location>
</feature>
<dbReference type="EC" id="2.7.13.3" evidence="3"/>
<feature type="transmembrane region" description="Helical" evidence="11">
    <location>
        <begin position="170"/>
        <end position="189"/>
    </location>
</feature>
<dbReference type="Pfam" id="PF00512">
    <property type="entry name" value="HisKA"/>
    <property type="match status" value="1"/>
</dbReference>
<dbReference type="Proteomes" id="UP000011744">
    <property type="component" value="Unassembled WGS sequence"/>
</dbReference>
<dbReference type="Pfam" id="PF00672">
    <property type="entry name" value="HAMP"/>
    <property type="match status" value="1"/>
</dbReference>
<evidence type="ECO:0000256" key="10">
    <source>
        <dbReference type="ARBA" id="ARBA00023136"/>
    </source>
</evidence>
<dbReference type="InterPro" id="IPR050428">
    <property type="entry name" value="TCS_sensor_his_kinase"/>
</dbReference>
<feature type="domain" description="Histidine kinase" evidence="12">
    <location>
        <begin position="251"/>
        <end position="452"/>
    </location>
</feature>
<dbReference type="PRINTS" id="PR00344">
    <property type="entry name" value="BCTRLSENSOR"/>
</dbReference>
<dbReference type="CDD" id="cd00075">
    <property type="entry name" value="HATPase"/>
    <property type="match status" value="1"/>
</dbReference>
<dbReference type="InterPro" id="IPR003661">
    <property type="entry name" value="HisK_dim/P_dom"/>
</dbReference>
<dbReference type="Pfam" id="PF02518">
    <property type="entry name" value="HATPase_c"/>
    <property type="match status" value="1"/>
</dbReference>
<comment type="catalytic activity">
    <reaction evidence="1">
        <text>ATP + protein L-histidine = ADP + protein N-phospho-L-histidine.</text>
        <dbReference type="EC" id="2.7.13.3"/>
    </reaction>
</comment>
<organism evidence="14 15">
    <name type="scientific">Paramagnetospirillum caucaseum</name>
    <dbReference type="NCBI Taxonomy" id="1244869"/>
    <lineage>
        <taxon>Bacteria</taxon>
        <taxon>Pseudomonadati</taxon>
        <taxon>Pseudomonadota</taxon>
        <taxon>Alphaproteobacteria</taxon>
        <taxon>Rhodospirillales</taxon>
        <taxon>Magnetospirillaceae</taxon>
        <taxon>Paramagnetospirillum</taxon>
    </lineage>
</organism>
<keyword evidence="10 11" id="KW-0472">Membrane</keyword>
<dbReference type="SMART" id="SM00387">
    <property type="entry name" value="HATPase_c"/>
    <property type="match status" value="1"/>
</dbReference>
<evidence type="ECO:0000256" key="2">
    <source>
        <dbReference type="ARBA" id="ARBA00004141"/>
    </source>
</evidence>
<evidence type="ECO:0000256" key="6">
    <source>
        <dbReference type="ARBA" id="ARBA00022692"/>
    </source>
</evidence>
<dbReference type="PANTHER" id="PTHR45436">
    <property type="entry name" value="SENSOR HISTIDINE KINASE YKOH"/>
    <property type="match status" value="1"/>
</dbReference>
<keyword evidence="8 11" id="KW-1133">Transmembrane helix</keyword>
<evidence type="ECO:0000256" key="5">
    <source>
        <dbReference type="ARBA" id="ARBA00022679"/>
    </source>
</evidence>
<dbReference type="PANTHER" id="PTHR45436:SF15">
    <property type="entry name" value="SENSOR HISTIDINE KINASE CUSS"/>
    <property type="match status" value="1"/>
</dbReference>
<proteinExistence type="predicted"/>
<dbReference type="PATRIC" id="fig|1244869.3.peg.3657"/>